<dbReference type="GO" id="GO:0006235">
    <property type="term" value="P:dTTP biosynthetic process"/>
    <property type="evidence" value="ECO:0007669"/>
    <property type="project" value="UniProtKB-UniRule"/>
</dbReference>
<dbReference type="CDD" id="cd01672">
    <property type="entry name" value="TMPK"/>
    <property type="match status" value="1"/>
</dbReference>
<comment type="caution">
    <text evidence="13">The sequence shown here is derived from an EMBL/GenBank/DDBJ whole genome shotgun (WGS) entry which is preliminary data.</text>
</comment>
<keyword evidence="8 11" id="KW-0067">ATP-binding</keyword>
<dbReference type="PANTHER" id="PTHR10344:SF4">
    <property type="entry name" value="UMP-CMP KINASE 2, MITOCHONDRIAL"/>
    <property type="match status" value="1"/>
</dbReference>
<evidence type="ECO:0000256" key="5">
    <source>
        <dbReference type="ARBA" id="ARBA00022727"/>
    </source>
</evidence>
<dbReference type="GO" id="GO:0005829">
    <property type="term" value="C:cytosol"/>
    <property type="evidence" value="ECO:0007669"/>
    <property type="project" value="TreeGrafter"/>
</dbReference>
<evidence type="ECO:0000256" key="2">
    <source>
        <dbReference type="ARBA" id="ARBA00012980"/>
    </source>
</evidence>
<gene>
    <name evidence="11" type="primary">tmk</name>
    <name evidence="13" type="ORF">OZSIB_1183</name>
</gene>
<comment type="similarity">
    <text evidence="1 11">Belongs to the thymidylate kinase family.</text>
</comment>
<evidence type="ECO:0000256" key="8">
    <source>
        <dbReference type="ARBA" id="ARBA00022840"/>
    </source>
</evidence>
<evidence type="ECO:0000313" key="13">
    <source>
        <dbReference type="EMBL" id="RCK78656.1"/>
    </source>
</evidence>
<dbReference type="AlphaFoldDB" id="A0A367ZKM7"/>
<protein>
    <recommendedName>
        <fullName evidence="3 11">Thymidylate kinase</fullName>
        <ecNumber evidence="2 11">2.7.4.9</ecNumber>
    </recommendedName>
    <alternativeName>
        <fullName evidence="11">dTMP kinase</fullName>
    </alternativeName>
</protein>
<evidence type="ECO:0000313" key="14">
    <source>
        <dbReference type="Proteomes" id="UP000252355"/>
    </source>
</evidence>
<dbReference type="GO" id="GO:0006227">
    <property type="term" value="P:dUDP biosynthetic process"/>
    <property type="evidence" value="ECO:0007669"/>
    <property type="project" value="TreeGrafter"/>
</dbReference>
<evidence type="ECO:0000256" key="6">
    <source>
        <dbReference type="ARBA" id="ARBA00022741"/>
    </source>
</evidence>
<evidence type="ECO:0000256" key="10">
    <source>
        <dbReference type="ARBA" id="ARBA00057735"/>
    </source>
</evidence>
<dbReference type="EMBL" id="QOQW01000020">
    <property type="protein sequence ID" value="RCK78656.1"/>
    <property type="molecule type" value="Genomic_DNA"/>
</dbReference>
<evidence type="ECO:0000256" key="11">
    <source>
        <dbReference type="HAMAP-Rule" id="MF_00165"/>
    </source>
</evidence>
<dbReference type="FunFam" id="3.40.50.300:FF:000225">
    <property type="entry name" value="Thymidylate kinase"/>
    <property type="match status" value="1"/>
</dbReference>
<dbReference type="InterPro" id="IPR027417">
    <property type="entry name" value="P-loop_NTPase"/>
</dbReference>
<comment type="catalytic activity">
    <reaction evidence="9 11">
        <text>dTMP + ATP = dTDP + ADP</text>
        <dbReference type="Rhea" id="RHEA:13517"/>
        <dbReference type="ChEBI" id="CHEBI:30616"/>
        <dbReference type="ChEBI" id="CHEBI:58369"/>
        <dbReference type="ChEBI" id="CHEBI:63528"/>
        <dbReference type="ChEBI" id="CHEBI:456216"/>
        <dbReference type="EC" id="2.7.4.9"/>
    </reaction>
</comment>
<comment type="function">
    <text evidence="10 11">Phosphorylation of dTMP to form dTDP in both de novo and salvage pathways of dTTP synthesis.</text>
</comment>
<keyword evidence="6 11" id="KW-0547">Nucleotide-binding</keyword>
<dbReference type="GO" id="GO:0005524">
    <property type="term" value="F:ATP binding"/>
    <property type="evidence" value="ECO:0007669"/>
    <property type="project" value="UniProtKB-UniRule"/>
</dbReference>
<dbReference type="Gene3D" id="3.40.50.300">
    <property type="entry name" value="P-loop containing nucleotide triphosphate hydrolases"/>
    <property type="match status" value="1"/>
</dbReference>
<dbReference type="InterPro" id="IPR018095">
    <property type="entry name" value="Thymidylate_kin_CS"/>
</dbReference>
<evidence type="ECO:0000256" key="1">
    <source>
        <dbReference type="ARBA" id="ARBA00009776"/>
    </source>
</evidence>
<evidence type="ECO:0000256" key="7">
    <source>
        <dbReference type="ARBA" id="ARBA00022777"/>
    </source>
</evidence>
<dbReference type="HAMAP" id="MF_00165">
    <property type="entry name" value="Thymidylate_kinase"/>
    <property type="match status" value="1"/>
</dbReference>
<sequence>MSTPTRSGLFLTFEGPEGSGKSTQIRRLAEHLTAAGQTVLLTREPGGTPFGDKIRHLLLDPGGGRLQPETEAFLMLAQRTEHLRQVIRPAQAAGTHVLCDRYVDSSLAYQGYGRGLGVELVRQLHAMTLGEFLPDLTVLFDLDPRLGLERARHGGKKSFDRMESEAVAFHDKVRHGYLELARREASRFLVIDAAAPEERVFALLLQGLQERVPVLFEGVARR</sequence>
<evidence type="ECO:0000256" key="9">
    <source>
        <dbReference type="ARBA" id="ARBA00048743"/>
    </source>
</evidence>
<keyword evidence="7 11" id="KW-0418">Kinase</keyword>
<feature type="binding site" evidence="11">
    <location>
        <begin position="15"/>
        <end position="22"/>
    </location>
    <ligand>
        <name>ATP</name>
        <dbReference type="ChEBI" id="CHEBI:30616"/>
    </ligand>
</feature>
<keyword evidence="4 11" id="KW-0808">Transferase</keyword>
<feature type="domain" description="Thymidylate kinase-like" evidence="12">
    <location>
        <begin position="13"/>
        <end position="201"/>
    </location>
</feature>
<dbReference type="SUPFAM" id="SSF52540">
    <property type="entry name" value="P-loop containing nucleoside triphosphate hydrolases"/>
    <property type="match status" value="1"/>
</dbReference>
<dbReference type="PANTHER" id="PTHR10344">
    <property type="entry name" value="THYMIDYLATE KINASE"/>
    <property type="match status" value="1"/>
</dbReference>
<reference evidence="13 14" key="1">
    <citation type="submission" date="2018-05" db="EMBL/GenBank/DDBJ databases">
        <title>A metagenomic window into the 2 km-deep terrestrial subsurface aquifer revealed taxonomically and functionally diverse microbial community comprising novel uncultured bacterial lineages.</title>
        <authorList>
            <person name="Kadnikov V.V."/>
            <person name="Mardanov A.V."/>
            <person name="Beletsky A.V."/>
            <person name="Banks D."/>
            <person name="Pimenov N.V."/>
            <person name="Frank Y.A."/>
            <person name="Karnachuk O.V."/>
            <person name="Ravin N.V."/>
        </authorList>
    </citation>
    <scope>NUCLEOTIDE SEQUENCE [LARGE SCALE GENOMIC DNA]</scope>
    <source>
        <strain evidence="13">BY5</strain>
    </source>
</reference>
<dbReference type="EC" id="2.7.4.9" evidence="2 11"/>
<dbReference type="InterPro" id="IPR018094">
    <property type="entry name" value="Thymidylate_kinase"/>
</dbReference>
<evidence type="ECO:0000259" key="12">
    <source>
        <dbReference type="Pfam" id="PF02223"/>
    </source>
</evidence>
<proteinExistence type="inferred from homology"/>
<dbReference type="GO" id="GO:0004798">
    <property type="term" value="F:dTMP kinase activity"/>
    <property type="evidence" value="ECO:0007669"/>
    <property type="project" value="UniProtKB-UniRule"/>
</dbReference>
<organism evidence="13 14">
    <name type="scientific">Candidatus Ozemobacter sibiricus</name>
    <dbReference type="NCBI Taxonomy" id="2268124"/>
    <lineage>
        <taxon>Bacteria</taxon>
        <taxon>Candidatus Ozemobacteria</taxon>
        <taxon>Candidatus Ozemobacterales</taxon>
        <taxon>Candidatus Ozemobacteraceae</taxon>
        <taxon>Candidatus Ozemobacter</taxon>
    </lineage>
</organism>
<name>A0A367ZKM7_9BACT</name>
<dbReference type="PROSITE" id="PS01331">
    <property type="entry name" value="THYMIDYLATE_KINASE"/>
    <property type="match status" value="1"/>
</dbReference>
<dbReference type="GO" id="GO:0006233">
    <property type="term" value="P:dTDP biosynthetic process"/>
    <property type="evidence" value="ECO:0007669"/>
    <property type="project" value="InterPro"/>
</dbReference>
<keyword evidence="5 11" id="KW-0545">Nucleotide biosynthesis</keyword>
<dbReference type="InterPro" id="IPR039430">
    <property type="entry name" value="Thymidylate_kin-like_dom"/>
</dbReference>
<evidence type="ECO:0000256" key="4">
    <source>
        <dbReference type="ARBA" id="ARBA00022679"/>
    </source>
</evidence>
<dbReference type="Proteomes" id="UP000252355">
    <property type="component" value="Unassembled WGS sequence"/>
</dbReference>
<dbReference type="Pfam" id="PF02223">
    <property type="entry name" value="Thymidylate_kin"/>
    <property type="match status" value="1"/>
</dbReference>
<evidence type="ECO:0000256" key="3">
    <source>
        <dbReference type="ARBA" id="ARBA00017144"/>
    </source>
</evidence>
<accession>A0A367ZKM7</accession>
<dbReference type="NCBIfam" id="TIGR00041">
    <property type="entry name" value="DTMP_kinase"/>
    <property type="match status" value="1"/>
</dbReference>